<evidence type="ECO:0000313" key="2">
    <source>
        <dbReference type="EMBL" id="OYO18691.1"/>
    </source>
</evidence>
<dbReference type="Proteomes" id="UP000216311">
    <property type="component" value="Unassembled WGS sequence"/>
</dbReference>
<dbReference type="EMBL" id="NMVQ01000043">
    <property type="protein sequence ID" value="OYO18691.1"/>
    <property type="molecule type" value="Genomic_DNA"/>
</dbReference>
<dbReference type="AlphaFoldDB" id="A0A255GSX0"/>
<comment type="caution">
    <text evidence="2">The sequence shown here is derived from an EMBL/GenBank/DDBJ whole genome shotgun (WGS) entry which is preliminary data.</text>
</comment>
<dbReference type="PANTHER" id="PTHR30411:SF1">
    <property type="entry name" value="CYTOPLASMIC PROTEIN"/>
    <property type="match status" value="1"/>
</dbReference>
<keyword evidence="3" id="KW-1185">Reference proteome</keyword>
<accession>A0A255GSX0</accession>
<sequence>MSVHPNCQLIDQIVSDKGFPGRVRMLPEAATTAKSAAAQLGVEVGAIANSLIFRTADDAPVLVMTSGAHRVDTDKVAVLIGTEIGRADAEFVRRHTGQPIGGVAPVGHPQPIQTLIDTDLRQFPELWAAGGIPHAIFPLTFDQLVALTGGRVAEVA</sequence>
<dbReference type="Pfam" id="PF04073">
    <property type="entry name" value="tRNA_edit"/>
    <property type="match status" value="1"/>
</dbReference>
<dbReference type="InterPro" id="IPR007214">
    <property type="entry name" value="YbaK/aa-tRNA-synth-assoc-dom"/>
</dbReference>
<dbReference type="RefSeq" id="WP_094364924.1">
    <property type="nucleotide sequence ID" value="NZ_NMVQ01000043.1"/>
</dbReference>
<reference evidence="2 3" key="1">
    <citation type="submission" date="2017-07" db="EMBL/GenBank/DDBJ databases">
        <title>Draft whole genome sequences of clinical Proprionibacteriaceae strains.</title>
        <authorList>
            <person name="Bernier A.-M."/>
            <person name="Bernard K."/>
            <person name="Domingo M.-C."/>
        </authorList>
    </citation>
    <scope>NUCLEOTIDE SEQUENCE [LARGE SCALE GENOMIC DNA]</scope>
    <source>
        <strain evidence="2 3">NML 130396</strain>
    </source>
</reference>
<feature type="domain" description="YbaK/aminoacyl-tRNA synthetase-associated" evidence="1">
    <location>
        <begin position="28"/>
        <end position="145"/>
    </location>
</feature>
<dbReference type="OrthoDB" id="8536235at2"/>
<organism evidence="2 3">
    <name type="scientific">Enemella dayhoffiae</name>
    <dbReference type="NCBI Taxonomy" id="2016507"/>
    <lineage>
        <taxon>Bacteria</taxon>
        <taxon>Bacillati</taxon>
        <taxon>Actinomycetota</taxon>
        <taxon>Actinomycetes</taxon>
        <taxon>Propionibacteriales</taxon>
        <taxon>Propionibacteriaceae</taxon>
        <taxon>Enemella</taxon>
    </lineage>
</organism>
<protein>
    <submittedName>
        <fullName evidence="2">Aminoacyl-tRNA deacylase</fullName>
    </submittedName>
</protein>
<proteinExistence type="predicted"/>
<gene>
    <name evidence="2" type="ORF">CGZ93_14840</name>
</gene>
<dbReference type="PANTHER" id="PTHR30411">
    <property type="entry name" value="CYTOPLASMIC PROTEIN"/>
    <property type="match status" value="1"/>
</dbReference>
<evidence type="ECO:0000259" key="1">
    <source>
        <dbReference type="Pfam" id="PF04073"/>
    </source>
</evidence>
<evidence type="ECO:0000313" key="3">
    <source>
        <dbReference type="Proteomes" id="UP000216311"/>
    </source>
</evidence>
<dbReference type="CDD" id="cd04333">
    <property type="entry name" value="ProX_deacylase"/>
    <property type="match status" value="1"/>
</dbReference>
<dbReference type="GO" id="GO:0002161">
    <property type="term" value="F:aminoacyl-tRNA deacylase activity"/>
    <property type="evidence" value="ECO:0007669"/>
    <property type="project" value="InterPro"/>
</dbReference>
<dbReference type="InterPro" id="IPR036754">
    <property type="entry name" value="YbaK/aa-tRNA-synt-asso_dom_sf"/>
</dbReference>
<dbReference type="SUPFAM" id="SSF55826">
    <property type="entry name" value="YbaK/ProRS associated domain"/>
    <property type="match status" value="1"/>
</dbReference>
<name>A0A255GSX0_9ACTN</name>
<dbReference type="Gene3D" id="3.90.960.10">
    <property type="entry name" value="YbaK/aminoacyl-tRNA synthetase-associated domain"/>
    <property type="match status" value="1"/>
</dbReference>